<keyword evidence="3" id="KW-1185">Reference proteome</keyword>
<gene>
    <name evidence="2" type="ORF">KHLLAP_LOCUS10717</name>
</gene>
<protein>
    <submittedName>
        <fullName evidence="2">Uu.00g061490.m01.CDS01</fullName>
    </submittedName>
</protein>
<name>A0AAI8YMK8_9PEZI</name>
<reference evidence="2" key="1">
    <citation type="submission" date="2023-10" db="EMBL/GenBank/DDBJ databases">
        <authorList>
            <person name="Hackl T."/>
        </authorList>
    </citation>
    <scope>NUCLEOTIDE SEQUENCE</scope>
</reference>
<keyword evidence="1" id="KW-0812">Transmembrane</keyword>
<organism evidence="2 3">
    <name type="scientific">Anthostomella pinea</name>
    <dbReference type="NCBI Taxonomy" id="933095"/>
    <lineage>
        <taxon>Eukaryota</taxon>
        <taxon>Fungi</taxon>
        <taxon>Dikarya</taxon>
        <taxon>Ascomycota</taxon>
        <taxon>Pezizomycotina</taxon>
        <taxon>Sordariomycetes</taxon>
        <taxon>Xylariomycetidae</taxon>
        <taxon>Xylariales</taxon>
        <taxon>Xylariaceae</taxon>
        <taxon>Anthostomella</taxon>
    </lineage>
</organism>
<proteinExistence type="predicted"/>
<comment type="caution">
    <text evidence="2">The sequence shown here is derived from an EMBL/GenBank/DDBJ whole genome shotgun (WGS) entry which is preliminary data.</text>
</comment>
<evidence type="ECO:0000313" key="3">
    <source>
        <dbReference type="Proteomes" id="UP001295740"/>
    </source>
</evidence>
<keyword evidence="1" id="KW-0472">Membrane</keyword>
<keyword evidence="1" id="KW-1133">Transmembrane helix</keyword>
<evidence type="ECO:0000313" key="2">
    <source>
        <dbReference type="EMBL" id="CAJ2510249.1"/>
    </source>
</evidence>
<dbReference type="EMBL" id="CAUWAG010000013">
    <property type="protein sequence ID" value="CAJ2510249.1"/>
    <property type="molecule type" value="Genomic_DNA"/>
</dbReference>
<feature type="transmembrane region" description="Helical" evidence="1">
    <location>
        <begin position="7"/>
        <end position="31"/>
    </location>
</feature>
<sequence>MQAIIGITFLNLAVVLASFIGNFIVAVITFARQEIDWSTFLTMTDGIPCSILIGLCQQANYGYQAYAFWVMSDSLRALDCPLAWVAKAMAIYYIVVASVGSFLTLLTWCASGLKKVLEGFAMVLASAPNPNPNPNPNLNYVNNQFPNHNQAAVNNQAANANGNPGYWIEMHPVGYGPGQEGMDAGILP</sequence>
<feature type="transmembrane region" description="Helical" evidence="1">
    <location>
        <begin position="91"/>
        <end position="113"/>
    </location>
</feature>
<dbReference type="AlphaFoldDB" id="A0AAI8YMK8"/>
<dbReference type="Proteomes" id="UP001295740">
    <property type="component" value="Unassembled WGS sequence"/>
</dbReference>
<accession>A0AAI8YMK8</accession>
<evidence type="ECO:0000256" key="1">
    <source>
        <dbReference type="SAM" id="Phobius"/>
    </source>
</evidence>